<dbReference type="PROSITE" id="PS51257">
    <property type="entry name" value="PROKAR_LIPOPROTEIN"/>
    <property type="match status" value="1"/>
</dbReference>
<keyword evidence="2" id="KW-0472">Membrane</keyword>
<evidence type="ECO:0000256" key="2">
    <source>
        <dbReference type="SAM" id="Phobius"/>
    </source>
</evidence>
<dbReference type="OrthoDB" id="3242376at2759"/>
<evidence type="ECO:0000313" key="4">
    <source>
        <dbReference type="Proteomes" id="UP001063166"/>
    </source>
</evidence>
<keyword evidence="2" id="KW-1133">Transmembrane helix</keyword>
<reference evidence="3" key="1">
    <citation type="submission" date="2022-07" db="EMBL/GenBank/DDBJ databases">
        <title>The genome of Lyophyllum shimeji provides insight into the initial evolution of ectomycorrhizal fungal genome.</title>
        <authorList>
            <person name="Kobayashi Y."/>
            <person name="Shibata T."/>
            <person name="Hirakawa H."/>
            <person name="Shigenobu S."/>
            <person name="Nishiyama T."/>
            <person name="Yamada A."/>
            <person name="Hasebe M."/>
            <person name="Kawaguchi M."/>
        </authorList>
    </citation>
    <scope>NUCLEOTIDE SEQUENCE</scope>
    <source>
        <strain evidence="3">AT787</strain>
    </source>
</reference>
<feature type="transmembrane region" description="Helical" evidence="2">
    <location>
        <begin position="285"/>
        <end position="305"/>
    </location>
</feature>
<organism evidence="3 4">
    <name type="scientific">Lyophyllum shimeji</name>
    <name type="common">Hon-shimeji</name>
    <name type="synonym">Tricholoma shimeji</name>
    <dbReference type="NCBI Taxonomy" id="47721"/>
    <lineage>
        <taxon>Eukaryota</taxon>
        <taxon>Fungi</taxon>
        <taxon>Dikarya</taxon>
        <taxon>Basidiomycota</taxon>
        <taxon>Agaricomycotina</taxon>
        <taxon>Agaricomycetes</taxon>
        <taxon>Agaricomycetidae</taxon>
        <taxon>Agaricales</taxon>
        <taxon>Tricholomatineae</taxon>
        <taxon>Lyophyllaceae</taxon>
        <taxon>Lyophyllum</taxon>
    </lineage>
</organism>
<feature type="region of interest" description="Disordered" evidence="1">
    <location>
        <begin position="22"/>
        <end position="54"/>
    </location>
</feature>
<sequence>MLRALLVPGIGITGGCNRDSKYESITPSHDHRTIPQSSLGTRPTTMHSSKGPHVSMSYPASVQIKRIWAVLIASNRRLQLGLLCYRSPHISYPTLRHGHRHDPGHASPGNRGTTPAGRQIFPNLGFRCPPLRPHVDLLRGGRTDMERKDVRRSDIVLDKSLCYATTIHHYRGRLQRSRLDSFCVSLISGTPTPGYSLRGQHCRCRRFVAFEGASTVALIAVCELIMILRVYALYGRSIPILASLLFLWVCQIVISSVGLSSGFALDLPPGFIGCIFSSTSPTFPSLWVAPLVTDTLIFALTLLRTRRYVAWSGTNLTLEVFMRDGAMYFLVIFIANLANTLLYFLAPADLKAIGASFSQLITSTMVSRLVLNLRSAATYTSFESAHRPLSLMEKTIGHLGEGIEYSREDDQVYGGTDDHDIPLTPLRKA</sequence>
<feature type="transmembrane region" description="Helical" evidence="2">
    <location>
        <begin position="326"/>
        <end position="346"/>
    </location>
</feature>
<dbReference type="AlphaFoldDB" id="A0A9P3PNX2"/>
<evidence type="ECO:0000313" key="3">
    <source>
        <dbReference type="EMBL" id="GLB39350.1"/>
    </source>
</evidence>
<gene>
    <name evidence="3" type="ORF">LshimejAT787_0605120</name>
</gene>
<comment type="caution">
    <text evidence="3">The sequence shown here is derived from an EMBL/GenBank/DDBJ whole genome shotgun (WGS) entry which is preliminary data.</text>
</comment>
<keyword evidence="4" id="KW-1185">Reference proteome</keyword>
<evidence type="ECO:0000256" key="1">
    <source>
        <dbReference type="SAM" id="MobiDB-lite"/>
    </source>
</evidence>
<dbReference type="EMBL" id="BRPK01000006">
    <property type="protein sequence ID" value="GLB39350.1"/>
    <property type="molecule type" value="Genomic_DNA"/>
</dbReference>
<accession>A0A9P3PNX2</accession>
<feature type="compositionally biased region" description="Basic and acidic residues" evidence="1">
    <location>
        <begin position="410"/>
        <end position="421"/>
    </location>
</feature>
<proteinExistence type="predicted"/>
<feature type="region of interest" description="Disordered" evidence="1">
    <location>
        <begin position="410"/>
        <end position="429"/>
    </location>
</feature>
<dbReference type="Proteomes" id="UP001063166">
    <property type="component" value="Unassembled WGS sequence"/>
</dbReference>
<feature type="transmembrane region" description="Helical" evidence="2">
    <location>
        <begin position="207"/>
        <end position="228"/>
    </location>
</feature>
<protein>
    <submittedName>
        <fullName evidence="3">Uncharacterized protein</fullName>
    </submittedName>
</protein>
<feature type="transmembrane region" description="Helical" evidence="2">
    <location>
        <begin position="240"/>
        <end position="265"/>
    </location>
</feature>
<feature type="compositionally biased region" description="Polar residues" evidence="1">
    <location>
        <begin position="34"/>
        <end position="48"/>
    </location>
</feature>
<keyword evidence="2" id="KW-0812">Transmembrane</keyword>
<name>A0A9P3PNX2_LYOSH</name>
<feature type="compositionally biased region" description="Basic and acidic residues" evidence="1">
    <location>
        <begin position="22"/>
        <end position="33"/>
    </location>
</feature>